<accession>A0A2H3FNT0</accession>
<evidence type="ECO:0000313" key="2">
    <source>
        <dbReference type="Proteomes" id="UP000219602"/>
    </source>
</evidence>
<dbReference type="STRING" id="327505.A0A2H3FNT0"/>
<organism evidence="1 2">
    <name type="scientific">Fusarium oxysporum f. sp. radicis-cucumerinum</name>
    <dbReference type="NCBI Taxonomy" id="327505"/>
    <lineage>
        <taxon>Eukaryota</taxon>
        <taxon>Fungi</taxon>
        <taxon>Dikarya</taxon>
        <taxon>Ascomycota</taxon>
        <taxon>Pezizomycotina</taxon>
        <taxon>Sordariomycetes</taxon>
        <taxon>Hypocreomycetidae</taxon>
        <taxon>Hypocreales</taxon>
        <taxon>Nectriaceae</taxon>
        <taxon>Fusarium</taxon>
        <taxon>Fusarium oxysporum species complex</taxon>
    </lineage>
</organism>
<reference evidence="1 2" key="1">
    <citation type="journal article" date="2016" name="Environ. Microbiol.">
        <title>Effector profiles distinguish formae speciales of Fusarium oxysporum.</title>
        <authorList>
            <person name="van Dam P."/>
            <person name="Fokkens L."/>
            <person name="Schmidt S.M."/>
            <person name="Linmans J.H."/>
            <person name="Kistler H.C."/>
            <person name="Ma L.J."/>
            <person name="Rep M."/>
        </authorList>
    </citation>
    <scope>NUCLEOTIDE SEQUENCE [LARGE SCALE GENOMIC DNA]</scope>
    <source>
        <strain evidence="1 2">Forc016</strain>
    </source>
</reference>
<proteinExistence type="predicted"/>
<dbReference type="EMBL" id="MABQ02000013">
    <property type="protein sequence ID" value="PCD21341.1"/>
    <property type="molecule type" value="Genomic_DNA"/>
</dbReference>
<dbReference type="AlphaFoldDB" id="A0A2H3FNT0"/>
<protein>
    <recommendedName>
        <fullName evidence="3">F-box domain-containing protein</fullName>
    </recommendedName>
</protein>
<evidence type="ECO:0000313" key="1">
    <source>
        <dbReference type="EMBL" id="PCD21341.1"/>
    </source>
</evidence>
<evidence type="ECO:0008006" key="3">
    <source>
        <dbReference type="Google" id="ProtNLM"/>
    </source>
</evidence>
<name>A0A2H3FNT0_FUSOX</name>
<sequence length="553" mass="62525">MGTRGLEIVRFCGRYYIHYHQYDAYFEGLGARIVAKIPADGDGYQKRALEENVYEIRDGIEPDHSQYDDLAALPSELPRLGHCDAEYIYIINLDNEILTMNNGIHWKLGNIPRNDLWLRAIADSIYPYKPTISLDVCPEEHIASPALELPTPDSMMGYNFLTVVPKTAMGKAPIAFLTHVLARTLIEYKDDIIRLGREWSPASFPFRELTFALVSIASGQADFFSFPAQPCNPRSCCWAGCNSDHLQMSSGWLDEDWAGDRAPLLEFGSMSHRPGEPPGASPLETMYWHEDVLISLSLMIDGKAITDAVTYGVEQGRANFQIVVLSLFKVAFAEVSFGDDGEPFVEVSKAIPLSPLRAAYCVSTHPRERPELKDNMEVQRQHGELIMQSNCTGTARRLQKHFPGLAALVNFFDVAARRRATSKTAGILPLELHDRILDFVDYDTWKNYSVISREVHHCCLCKYRLDDHTRVVAGPFVRLQGHHKKRLLSFDFENMQTGNIVPMIEVPRCFRTERCNWMPIVGNDRKTLMLDVFVQYEPAGDVPAEDDSNDDAK</sequence>
<gene>
    <name evidence="1" type="ORF">AU210_016307</name>
</gene>
<dbReference type="Proteomes" id="UP000219602">
    <property type="component" value="Unassembled WGS sequence"/>
</dbReference>
<reference evidence="1 2" key="2">
    <citation type="journal article" date="2017" name="Sci. Rep.">
        <title>A mobile pathogenicity chromosome in Fusarium oxysporum for infection of multiple cucurbit species.</title>
        <authorList>
            <person name="van Dam P."/>
            <person name="Fokkens L."/>
            <person name="Ayukawa Y."/>
            <person name="van der Gragt M."/>
            <person name="Ter Horst A."/>
            <person name="Brankovics B."/>
            <person name="Houterman P.M."/>
            <person name="Arie T."/>
            <person name="Rep M."/>
        </authorList>
    </citation>
    <scope>NUCLEOTIDE SEQUENCE [LARGE SCALE GENOMIC DNA]</scope>
    <source>
        <strain evidence="1 2">Forc016</strain>
    </source>
</reference>
<comment type="caution">
    <text evidence="1">The sequence shown here is derived from an EMBL/GenBank/DDBJ whole genome shotgun (WGS) entry which is preliminary data.</text>
</comment>